<feature type="transmembrane region" description="Helical" evidence="8">
    <location>
        <begin position="458"/>
        <end position="477"/>
    </location>
</feature>
<comment type="caution">
    <text evidence="9">The sequence shown here is derived from an EMBL/GenBank/DDBJ whole genome shotgun (WGS) entry which is preliminary data.</text>
</comment>
<sequence length="479" mass="49994">MSRKPAKVRPPLGAPALSTPHPIPPDDRLPTLAEAARVWAKIGLLSFGGPAGQIALMHRELVEQRRWIGEARFLHALNYCMLLPGPEAQQLATYIGWLMHRTAGGLVAGLLFVLPGAAVMLALSLAYVLWRDLPLVDALFFGVKAAVLAVVVEAVIRIGRRALANRAMIAIAAAAFVGIYVFDLPFPLIVLGAGLAGWIGARGAPALFGAVAKPGDIAGGEDGLVDRIYAAGGLGHTRPSATRALRVLAVWLPVWLGPLAALVLLTGPASVWSSIAGFFSFMAVVTFGGAYAVLAYVGQAAVEGFGWLRPAEMLDGLGLAETTPGPLILVLQFVGFLAAYRAPGGLDPLLAGTLGALLTTFVTFAPCFLWVFLGGPYVEAVRGNRRIAAALSAITAAVVGVILNLALWFALHVVFREVVTLPLLGPGRGPEVPVLASIDWRAAVLSVAAVVAMHRFRLGMGATLTLSAVAGLALLQLPG</sequence>
<keyword evidence="5 8" id="KW-1133">Transmembrane helix</keyword>
<organism evidence="9 10">
    <name type="scientific">Methylobrevis albus</name>
    <dbReference type="NCBI Taxonomy" id="2793297"/>
    <lineage>
        <taxon>Bacteria</taxon>
        <taxon>Pseudomonadati</taxon>
        <taxon>Pseudomonadota</taxon>
        <taxon>Alphaproteobacteria</taxon>
        <taxon>Hyphomicrobiales</taxon>
        <taxon>Pleomorphomonadaceae</taxon>
        <taxon>Methylobrevis</taxon>
    </lineage>
</organism>
<dbReference type="GO" id="GO:0005886">
    <property type="term" value="C:plasma membrane"/>
    <property type="evidence" value="ECO:0007669"/>
    <property type="project" value="UniProtKB-SubCell"/>
</dbReference>
<feature type="region of interest" description="Disordered" evidence="7">
    <location>
        <begin position="1"/>
        <end position="25"/>
    </location>
</feature>
<dbReference type="Proteomes" id="UP000631694">
    <property type="component" value="Unassembled WGS sequence"/>
</dbReference>
<feature type="transmembrane region" description="Helical" evidence="8">
    <location>
        <begin position="106"/>
        <end position="130"/>
    </location>
</feature>
<evidence type="ECO:0000256" key="8">
    <source>
        <dbReference type="SAM" id="Phobius"/>
    </source>
</evidence>
<feature type="transmembrane region" description="Helical" evidence="8">
    <location>
        <begin position="352"/>
        <end position="375"/>
    </location>
</feature>
<comment type="similarity">
    <text evidence="2">Belongs to the chromate ion transporter (CHR) (TC 2.A.51) family.</text>
</comment>
<dbReference type="RefSeq" id="WP_197311662.1">
    <property type="nucleotide sequence ID" value="NZ_JADZLT010000050.1"/>
</dbReference>
<feature type="transmembrane region" description="Helical" evidence="8">
    <location>
        <begin position="318"/>
        <end position="340"/>
    </location>
</feature>
<accession>A0A931N0A9</accession>
<feature type="transmembrane region" description="Helical" evidence="8">
    <location>
        <begin position="387"/>
        <end position="412"/>
    </location>
</feature>
<reference evidence="9" key="1">
    <citation type="submission" date="2020-12" db="EMBL/GenBank/DDBJ databases">
        <title>Methylobrevis albus sp. nov., isolated from fresh water lack sediment.</title>
        <authorList>
            <person name="Zou Q."/>
        </authorList>
    </citation>
    <scope>NUCLEOTIDE SEQUENCE</scope>
    <source>
        <strain evidence="9">L22</strain>
    </source>
</reference>
<evidence type="ECO:0000313" key="10">
    <source>
        <dbReference type="Proteomes" id="UP000631694"/>
    </source>
</evidence>
<name>A0A931N0A9_9HYPH</name>
<feature type="transmembrane region" description="Helical" evidence="8">
    <location>
        <begin position="163"/>
        <end position="182"/>
    </location>
</feature>
<keyword evidence="10" id="KW-1185">Reference proteome</keyword>
<gene>
    <name evidence="9" type="primary">chrA</name>
    <name evidence="9" type="ORF">I5731_12265</name>
</gene>
<feature type="transmembrane region" description="Helical" evidence="8">
    <location>
        <begin position="244"/>
        <end position="265"/>
    </location>
</feature>
<dbReference type="InterPro" id="IPR003370">
    <property type="entry name" value="Chromate_transpt"/>
</dbReference>
<keyword evidence="3" id="KW-1003">Cell membrane</keyword>
<dbReference type="InterPro" id="IPR014047">
    <property type="entry name" value="Chr_Tranpt_l_chain"/>
</dbReference>
<dbReference type="PANTHER" id="PTHR33567:SF3">
    <property type="entry name" value="CHROMATE ION TRANSPORTER (EUROFUNG)"/>
    <property type="match status" value="1"/>
</dbReference>
<feature type="transmembrane region" description="Helical" evidence="8">
    <location>
        <begin position="188"/>
        <end position="208"/>
    </location>
</feature>
<evidence type="ECO:0000256" key="5">
    <source>
        <dbReference type="ARBA" id="ARBA00022989"/>
    </source>
</evidence>
<evidence type="ECO:0000256" key="6">
    <source>
        <dbReference type="ARBA" id="ARBA00023136"/>
    </source>
</evidence>
<evidence type="ECO:0000256" key="1">
    <source>
        <dbReference type="ARBA" id="ARBA00004651"/>
    </source>
</evidence>
<evidence type="ECO:0000313" key="9">
    <source>
        <dbReference type="EMBL" id="MBH0238601.1"/>
    </source>
</evidence>
<keyword evidence="4 8" id="KW-0812">Transmembrane</keyword>
<dbReference type="EMBL" id="JADZLT010000050">
    <property type="protein sequence ID" value="MBH0238601.1"/>
    <property type="molecule type" value="Genomic_DNA"/>
</dbReference>
<evidence type="ECO:0000256" key="4">
    <source>
        <dbReference type="ARBA" id="ARBA00022692"/>
    </source>
</evidence>
<protein>
    <submittedName>
        <fullName evidence="9">Chromate efflux transporter</fullName>
    </submittedName>
</protein>
<evidence type="ECO:0000256" key="2">
    <source>
        <dbReference type="ARBA" id="ARBA00005262"/>
    </source>
</evidence>
<proteinExistence type="inferred from homology"/>
<comment type="subcellular location">
    <subcellularLocation>
        <location evidence="1">Cell membrane</location>
        <topology evidence="1">Multi-pass membrane protein</topology>
    </subcellularLocation>
</comment>
<dbReference type="PIRSF" id="PIRSF004810">
    <property type="entry name" value="ChrA"/>
    <property type="match status" value="1"/>
</dbReference>
<dbReference type="Pfam" id="PF02417">
    <property type="entry name" value="Chromate_transp"/>
    <property type="match status" value="2"/>
</dbReference>
<dbReference type="AlphaFoldDB" id="A0A931N0A9"/>
<feature type="transmembrane region" description="Helical" evidence="8">
    <location>
        <begin position="136"/>
        <end position="156"/>
    </location>
</feature>
<dbReference type="NCBIfam" id="TIGR00937">
    <property type="entry name" value="2A51"/>
    <property type="match status" value="1"/>
</dbReference>
<evidence type="ECO:0000256" key="7">
    <source>
        <dbReference type="SAM" id="MobiDB-lite"/>
    </source>
</evidence>
<dbReference type="GO" id="GO:0015109">
    <property type="term" value="F:chromate transmembrane transporter activity"/>
    <property type="evidence" value="ECO:0007669"/>
    <property type="project" value="InterPro"/>
</dbReference>
<feature type="transmembrane region" description="Helical" evidence="8">
    <location>
        <begin position="271"/>
        <end position="297"/>
    </location>
</feature>
<evidence type="ECO:0000256" key="3">
    <source>
        <dbReference type="ARBA" id="ARBA00022475"/>
    </source>
</evidence>
<keyword evidence="6 8" id="KW-0472">Membrane</keyword>
<dbReference type="PANTHER" id="PTHR33567">
    <property type="entry name" value="CHROMATE ION TRANSPORTER (EUROFUNG)"/>
    <property type="match status" value="1"/>
</dbReference>